<keyword evidence="5" id="KW-0472">Membrane</keyword>
<evidence type="ECO:0008006" key="8">
    <source>
        <dbReference type="Google" id="ProtNLM"/>
    </source>
</evidence>
<comment type="caution">
    <text evidence="6">The sequence shown here is derived from an EMBL/GenBank/DDBJ whole genome shotgun (WGS) entry which is preliminary data.</text>
</comment>
<gene>
    <name evidence="6" type="ORF">DH2020_024893</name>
</gene>
<dbReference type="InterPro" id="IPR027437">
    <property type="entry name" value="Rbsml_uS13_C"/>
</dbReference>
<protein>
    <recommendedName>
        <fullName evidence="8">40S ribosomal protein S18</fullName>
    </recommendedName>
</protein>
<dbReference type="PROSITE" id="PS50159">
    <property type="entry name" value="RIBOSOMAL_S13_2"/>
    <property type="match status" value="1"/>
</dbReference>
<reference evidence="6 7" key="1">
    <citation type="journal article" date="2021" name="Comput. Struct. Biotechnol. J.">
        <title>De novo genome assembly of the potent medicinal plant Rehmannia glutinosa using nanopore technology.</title>
        <authorList>
            <person name="Ma L."/>
            <person name="Dong C."/>
            <person name="Song C."/>
            <person name="Wang X."/>
            <person name="Zheng X."/>
            <person name="Niu Y."/>
            <person name="Chen S."/>
            <person name="Feng W."/>
        </authorList>
    </citation>
    <scope>NUCLEOTIDE SEQUENCE [LARGE SCALE GENOMIC DNA]</scope>
    <source>
        <strain evidence="6">DH-2019</strain>
    </source>
</reference>
<proteinExistence type="inferred from homology"/>
<dbReference type="Proteomes" id="UP001318860">
    <property type="component" value="Unassembled WGS sequence"/>
</dbReference>
<dbReference type="Pfam" id="PF00416">
    <property type="entry name" value="Ribosomal_S13"/>
    <property type="match status" value="2"/>
</dbReference>
<keyword evidence="3" id="KW-0687">Ribonucleoprotein</keyword>
<dbReference type="PROSITE" id="PS00646">
    <property type="entry name" value="RIBOSOMAL_S13_1"/>
    <property type="match status" value="1"/>
</dbReference>
<feature type="compositionally biased region" description="Basic and acidic residues" evidence="4">
    <location>
        <begin position="42"/>
        <end position="58"/>
    </location>
</feature>
<evidence type="ECO:0000256" key="4">
    <source>
        <dbReference type="SAM" id="MobiDB-lite"/>
    </source>
</evidence>
<dbReference type="Gene3D" id="1.10.8.50">
    <property type="match status" value="1"/>
</dbReference>
<keyword evidence="2" id="KW-0689">Ribosomal protein</keyword>
<accession>A0ABR0W155</accession>
<dbReference type="SUPFAM" id="SSF46946">
    <property type="entry name" value="S13-like H2TH domain"/>
    <property type="match status" value="2"/>
</dbReference>
<organism evidence="6 7">
    <name type="scientific">Rehmannia glutinosa</name>
    <name type="common">Chinese foxglove</name>
    <dbReference type="NCBI Taxonomy" id="99300"/>
    <lineage>
        <taxon>Eukaryota</taxon>
        <taxon>Viridiplantae</taxon>
        <taxon>Streptophyta</taxon>
        <taxon>Embryophyta</taxon>
        <taxon>Tracheophyta</taxon>
        <taxon>Spermatophyta</taxon>
        <taxon>Magnoliopsida</taxon>
        <taxon>eudicotyledons</taxon>
        <taxon>Gunneridae</taxon>
        <taxon>Pentapetalae</taxon>
        <taxon>asterids</taxon>
        <taxon>lamiids</taxon>
        <taxon>Lamiales</taxon>
        <taxon>Orobanchaceae</taxon>
        <taxon>Rehmannieae</taxon>
        <taxon>Rehmannia</taxon>
    </lineage>
</organism>
<evidence type="ECO:0000256" key="5">
    <source>
        <dbReference type="SAM" id="Phobius"/>
    </source>
</evidence>
<evidence type="ECO:0000256" key="3">
    <source>
        <dbReference type="ARBA" id="ARBA00023274"/>
    </source>
</evidence>
<sequence length="451" mass="52099">MCLNILSICIPPEYLRGMSNQFVMPSNPYGIFPPQPSVIPSDESRKAGIDASATDKEPTTPSSFQEFQFPQYSTQVGLENIIPDKDKEMSKEVGSSVRGSRRTKWTMEEEVHLAKSWVNISQDPIVGNEQKDQAFWKRIGEYYNKYRPPTMDPLRDTIQSIYSNFYNNRGSGWSDEDVLVKAHSLWKSIKTTSLSTMSICGEFSRNVRNMLHESSQSLKRRQEPLNRGYTSTSNLDMNINIDDCEVHTRQLNEKAAKRKMKSKKKKEVDEVESLVANEEFQHILRVQNTNVDGKQKIMFALTSIKGIGRRFANIVCKKADVDMNKRAGELSNAEIDSLMVIVANPRQFKIPDWFLNRKKDYKDGKFSQVTSNALDMKLRDDLERLKKIRFDFSLLGILSRLQCFFFIYLFFFCASHRNHRGLRHYWGLRVRGQHTKTTGRRGKTVGVSKKR</sequence>
<keyword evidence="5" id="KW-1133">Transmembrane helix</keyword>
<evidence type="ECO:0000313" key="7">
    <source>
        <dbReference type="Proteomes" id="UP001318860"/>
    </source>
</evidence>
<evidence type="ECO:0000313" key="6">
    <source>
        <dbReference type="EMBL" id="KAK6141343.1"/>
    </source>
</evidence>
<evidence type="ECO:0000256" key="1">
    <source>
        <dbReference type="ARBA" id="ARBA00008080"/>
    </source>
</evidence>
<feature type="region of interest" description="Disordered" evidence="4">
    <location>
        <begin position="34"/>
        <end position="63"/>
    </location>
</feature>
<dbReference type="EMBL" id="JABTTQ020000150">
    <property type="protein sequence ID" value="KAK6141343.1"/>
    <property type="molecule type" value="Genomic_DNA"/>
</dbReference>
<feature type="transmembrane region" description="Helical" evidence="5">
    <location>
        <begin position="392"/>
        <end position="414"/>
    </location>
</feature>
<dbReference type="PANTHER" id="PTHR10871:SF3">
    <property type="entry name" value="SMALL RIBOSOMAL SUBUNIT PROTEIN US13"/>
    <property type="match status" value="1"/>
</dbReference>
<keyword evidence="7" id="KW-1185">Reference proteome</keyword>
<evidence type="ECO:0000256" key="2">
    <source>
        <dbReference type="ARBA" id="ARBA00022980"/>
    </source>
</evidence>
<keyword evidence="5" id="KW-0812">Transmembrane</keyword>
<dbReference type="PANTHER" id="PTHR10871">
    <property type="entry name" value="30S RIBOSOMAL PROTEIN S13/40S RIBOSOMAL PROTEIN S18"/>
    <property type="match status" value="1"/>
</dbReference>
<comment type="similarity">
    <text evidence="1">Belongs to the universal ribosomal protein uS13 family.</text>
</comment>
<dbReference type="InterPro" id="IPR001892">
    <property type="entry name" value="Ribosomal_uS13"/>
</dbReference>
<name>A0ABR0W155_REHGL</name>
<dbReference type="InterPro" id="IPR018269">
    <property type="entry name" value="Ribosomal_uS13_CS"/>
</dbReference>
<dbReference type="InterPro" id="IPR010979">
    <property type="entry name" value="Ribosomal_uS13-like_H2TH"/>
</dbReference>
<dbReference type="Gene3D" id="4.10.910.10">
    <property type="entry name" value="30s ribosomal protein s13, domain 2"/>
    <property type="match status" value="2"/>
</dbReference>